<dbReference type="InterPro" id="IPR043504">
    <property type="entry name" value="Peptidase_S1_PA_chymotrypsin"/>
</dbReference>
<evidence type="ECO:0000256" key="5">
    <source>
        <dbReference type="ARBA" id="ARBA00022801"/>
    </source>
</evidence>
<dbReference type="SUPFAM" id="SSF50494">
    <property type="entry name" value="Trypsin-like serine proteases"/>
    <property type="match status" value="1"/>
</dbReference>
<evidence type="ECO:0000256" key="6">
    <source>
        <dbReference type="ARBA" id="ARBA00022825"/>
    </source>
</evidence>
<keyword evidence="6 9" id="KW-0720">Serine protease</keyword>
<organism evidence="13 14">
    <name type="scientific">Geotrypetes seraphini</name>
    <name type="common">Gaboon caecilian</name>
    <name type="synonym">Caecilia seraphini</name>
    <dbReference type="NCBI Taxonomy" id="260995"/>
    <lineage>
        <taxon>Eukaryota</taxon>
        <taxon>Metazoa</taxon>
        <taxon>Chordata</taxon>
        <taxon>Craniata</taxon>
        <taxon>Vertebrata</taxon>
        <taxon>Euteleostomi</taxon>
        <taxon>Amphibia</taxon>
        <taxon>Gymnophiona</taxon>
        <taxon>Geotrypetes</taxon>
    </lineage>
</organism>
<accession>A0A6P8RYK5</accession>
<keyword evidence="4 11" id="KW-0732">Signal</keyword>
<feature type="compositionally biased region" description="Low complexity" evidence="10">
    <location>
        <begin position="263"/>
        <end position="277"/>
    </location>
</feature>
<dbReference type="PROSITE" id="PS00135">
    <property type="entry name" value="TRYPSIN_SER"/>
    <property type="match status" value="1"/>
</dbReference>
<name>A0A6P8RYK5_GEOSA</name>
<feature type="region of interest" description="Disordered" evidence="10">
    <location>
        <begin position="256"/>
        <end position="277"/>
    </location>
</feature>
<dbReference type="Pfam" id="PF00089">
    <property type="entry name" value="Trypsin"/>
    <property type="match status" value="1"/>
</dbReference>
<feature type="signal peptide" evidence="11">
    <location>
        <begin position="1"/>
        <end position="21"/>
    </location>
</feature>
<evidence type="ECO:0000259" key="12">
    <source>
        <dbReference type="PROSITE" id="PS50240"/>
    </source>
</evidence>
<dbReference type="InterPro" id="IPR001254">
    <property type="entry name" value="Trypsin_dom"/>
</dbReference>
<dbReference type="Gene3D" id="2.40.10.10">
    <property type="entry name" value="Trypsin-like serine proteases"/>
    <property type="match status" value="2"/>
</dbReference>
<feature type="chain" id="PRO_5027775457" evidence="11">
    <location>
        <begin position="22"/>
        <end position="277"/>
    </location>
</feature>
<dbReference type="GO" id="GO:0006508">
    <property type="term" value="P:proteolysis"/>
    <property type="evidence" value="ECO:0007669"/>
    <property type="project" value="UniProtKB-KW"/>
</dbReference>
<dbReference type="PANTHER" id="PTHR24271">
    <property type="entry name" value="KALLIKREIN-RELATED"/>
    <property type="match status" value="1"/>
</dbReference>
<dbReference type="InParanoid" id="A0A6P8RYK5"/>
<dbReference type="PROSITE" id="PS00134">
    <property type="entry name" value="TRYPSIN_HIS"/>
    <property type="match status" value="1"/>
</dbReference>
<keyword evidence="5 9" id="KW-0378">Hydrolase</keyword>
<dbReference type="PROSITE" id="PS50240">
    <property type="entry name" value="TRYPSIN_DOM"/>
    <property type="match status" value="1"/>
</dbReference>
<keyword evidence="13" id="KW-1185">Reference proteome</keyword>
<evidence type="ECO:0000256" key="3">
    <source>
        <dbReference type="ARBA" id="ARBA00022670"/>
    </source>
</evidence>
<dbReference type="InterPro" id="IPR018114">
    <property type="entry name" value="TRYPSIN_HIS"/>
</dbReference>
<dbReference type="FunFam" id="2.40.10.10:FF:000120">
    <property type="entry name" value="Putative serine protease"/>
    <property type="match status" value="1"/>
</dbReference>
<dbReference type="PRINTS" id="PR00722">
    <property type="entry name" value="CHYMOTRYPSIN"/>
</dbReference>
<sequence>MGCHSAFATVLVWLGVSVCAAQPVGRILGGSEARPHLRPYMASLNVDGKHLCGGFLIADKWVLSAAHCAPEMNNATFQVLLGAHSLSELEPSKQFYDVLKYFIHPEYNDTTTHNDLLLLKLKEKVTLSQEVHILPLQKVDRDLPAGISCSVAGWGQISLTGKRPDKLQEVTVLVISRNTCNQRDHYDNEITENMICAGARRKDSCEGDSGGPLVCDGIAEGVVSTGYRKCGNIKRPGIYTRISAYNSWINSTMEAASEEEGESAGSKETASSLPLSL</sequence>
<evidence type="ECO:0000313" key="14">
    <source>
        <dbReference type="RefSeq" id="XP_033809766.1"/>
    </source>
</evidence>
<evidence type="ECO:0000256" key="7">
    <source>
        <dbReference type="ARBA" id="ARBA00023145"/>
    </source>
</evidence>
<reference evidence="14" key="1">
    <citation type="submission" date="2025-08" db="UniProtKB">
        <authorList>
            <consortium name="RefSeq"/>
        </authorList>
    </citation>
    <scope>IDENTIFICATION</scope>
</reference>
<evidence type="ECO:0000256" key="8">
    <source>
        <dbReference type="ARBA" id="ARBA00023157"/>
    </source>
</evidence>
<keyword evidence="7" id="KW-0865">Zymogen</keyword>
<dbReference type="InterPro" id="IPR009003">
    <property type="entry name" value="Peptidase_S1_PA"/>
</dbReference>
<dbReference type="RefSeq" id="XP_033809766.1">
    <property type="nucleotide sequence ID" value="XM_033953875.1"/>
</dbReference>
<dbReference type="GO" id="GO:0005576">
    <property type="term" value="C:extracellular region"/>
    <property type="evidence" value="ECO:0007669"/>
    <property type="project" value="UniProtKB-SubCell"/>
</dbReference>
<dbReference type="CDD" id="cd00190">
    <property type="entry name" value="Tryp_SPc"/>
    <property type="match status" value="1"/>
</dbReference>
<evidence type="ECO:0000256" key="1">
    <source>
        <dbReference type="ARBA" id="ARBA00004613"/>
    </source>
</evidence>
<dbReference type="GO" id="GO:0004252">
    <property type="term" value="F:serine-type endopeptidase activity"/>
    <property type="evidence" value="ECO:0007669"/>
    <property type="project" value="InterPro"/>
</dbReference>
<protein>
    <submittedName>
        <fullName evidence="14">Complement factor D-like isoform X1</fullName>
    </submittedName>
</protein>
<dbReference type="InterPro" id="IPR033116">
    <property type="entry name" value="TRYPSIN_SER"/>
</dbReference>
<evidence type="ECO:0000313" key="13">
    <source>
        <dbReference type="Proteomes" id="UP000515159"/>
    </source>
</evidence>
<evidence type="ECO:0000256" key="9">
    <source>
        <dbReference type="RuleBase" id="RU363034"/>
    </source>
</evidence>
<evidence type="ECO:0000256" key="10">
    <source>
        <dbReference type="SAM" id="MobiDB-lite"/>
    </source>
</evidence>
<evidence type="ECO:0000256" key="4">
    <source>
        <dbReference type="ARBA" id="ARBA00022729"/>
    </source>
</evidence>
<dbReference type="KEGG" id="gsh:117364559"/>
<evidence type="ECO:0000256" key="2">
    <source>
        <dbReference type="ARBA" id="ARBA00022525"/>
    </source>
</evidence>
<keyword evidence="8" id="KW-1015">Disulfide bond</keyword>
<comment type="subcellular location">
    <subcellularLocation>
        <location evidence="1">Secreted</location>
    </subcellularLocation>
</comment>
<feature type="domain" description="Peptidase S1" evidence="12">
    <location>
        <begin position="27"/>
        <end position="254"/>
    </location>
</feature>
<dbReference type="GeneID" id="117364559"/>
<dbReference type="Proteomes" id="UP000515159">
    <property type="component" value="Chromosome 8"/>
</dbReference>
<keyword evidence="3 9" id="KW-0645">Protease</keyword>
<dbReference type="AlphaFoldDB" id="A0A6P8RYK5"/>
<dbReference type="InterPro" id="IPR001314">
    <property type="entry name" value="Peptidase_S1A"/>
</dbReference>
<proteinExistence type="predicted"/>
<gene>
    <name evidence="14" type="primary">LOC117364559</name>
</gene>
<keyword evidence="2" id="KW-0964">Secreted</keyword>
<evidence type="ECO:0000256" key="11">
    <source>
        <dbReference type="SAM" id="SignalP"/>
    </source>
</evidence>
<dbReference type="SMART" id="SM00020">
    <property type="entry name" value="Tryp_SPc"/>
    <property type="match status" value="1"/>
</dbReference>
<dbReference type="FunCoup" id="A0A6P8RYK5">
    <property type="interactions" value="215"/>
</dbReference>
<dbReference type="PANTHER" id="PTHR24271:SF54">
    <property type="entry name" value="COMPLEMENT FACTOR D"/>
    <property type="match status" value="1"/>
</dbReference>
<dbReference type="OrthoDB" id="60866at2759"/>